<dbReference type="GO" id="GO:0003700">
    <property type="term" value="F:DNA-binding transcription factor activity"/>
    <property type="evidence" value="ECO:0007669"/>
    <property type="project" value="TreeGrafter"/>
</dbReference>
<dbReference type="EMBL" id="CP036422">
    <property type="protein sequence ID" value="QFU76423.1"/>
    <property type="molecule type" value="Genomic_DNA"/>
</dbReference>
<dbReference type="InterPro" id="IPR050109">
    <property type="entry name" value="HTH-type_TetR-like_transc_reg"/>
</dbReference>
<keyword evidence="2 4" id="KW-0238">DNA-binding</keyword>
<dbReference type="PANTHER" id="PTHR30055">
    <property type="entry name" value="HTH-TYPE TRANSCRIPTIONAL REGULATOR RUTR"/>
    <property type="match status" value="1"/>
</dbReference>
<dbReference type="SUPFAM" id="SSF46689">
    <property type="entry name" value="Homeodomain-like"/>
    <property type="match status" value="1"/>
</dbReference>
<gene>
    <name evidence="6" type="ORF">EY643_12545</name>
</gene>
<dbReference type="GO" id="GO:0000976">
    <property type="term" value="F:transcription cis-regulatory region binding"/>
    <property type="evidence" value="ECO:0007669"/>
    <property type="project" value="TreeGrafter"/>
</dbReference>
<dbReference type="PROSITE" id="PS50977">
    <property type="entry name" value="HTH_TETR_2"/>
    <property type="match status" value="1"/>
</dbReference>
<evidence type="ECO:0000256" key="3">
    <source>
        <dbReference type="ARBA" id="ARBA00023163"/>
    </source>
</evidence>
<accession>A0A5P9NKM9</accession>
<dbReference type="PRINTS" id="PR00455">
    <property type="entry name" value="HTHTETR"/>
</dbReference>
<dbReference type="Gene3D" id="1.10.357.10">
    <property type="entry name" value="Tetracycline Repressor, domain 2"/>
    <property type="match status" value="1"/>
</dbReference>
<dbReference type="KEGG" id="halc:EY643_12545"/>
<dbReference type="SUPFAM" id="SSF48498">
    <property type="entry name" value="Tetracyclin repressor-like, C-terminal domain"/>
    <property type="match status" value="1"/>
</dbReference>
<evidence type="ECO:0000313" key="6">
    <source>
        <dbReference type="EMBL" id="QFU76423.1"/>
    </source>
</evidence>
<evidence type="ECO:0000256" key="4">
    <source>
        <dbReference type="PROSITE-ProRule" id="PRU00335"/>
    </source>
</evidence>
<evidence type="ECO:0000256" key="1">
    <source>
        <dbReference type="ARBA" id="ARBA00023015"/>
    </source>
</evidence>
<evidence type="ECO:0000256" key="2">
    <source>
        <dbReference type="ARBA" id="ARBA00023125"/>
    </source>
</evidence>
<name>A0A5P9NKM9_9GAMM</name>
<proteinExistence type="predicted"/>
<reference evidence="6 7" key="1">
    <citation type="submission" date="2019-02" db="EMBL/GenBank/DDBJ databases">
        <authorList>
            <person name="Li S.-H."/>
        </authorList>
    </citation>
    <scope>NUCLEOTIDE SEQUENCE [LARGE SCALE GENOMIC DNA]</scope>
    <source>
        <strain evidence="6 7">IMCC14385</strain>
    </source>
</reference>
<sequence>MTQAEEALTSRQRQRQQTRSHILAAAADAFARAGFEAASLADIAASADVKKALVQYHFSTKEQLWRETALHIWQLRNDAIATRMASCGDSELPRKMREGFTALLEFTREKPQWLWFMFHEAAAQGERQRWLIEHCLAEDYRLGEIFVVEFQKQGLIRAGSPLHLLHLISGALTYNLLVAPSTRLTTGVDLASPAAIAEQVDLLLELLRP</sequence>
<evidence type="ECO:0000259" key="5">
    <source>
        <dbReference type="PROSITE" id="PS50977"/>
    </source>
</evidence>
<dbReference type="Pfam" id="PF00440">
    <property type="entry name" value="TetR_N"/>
    <property type="match status" value="1"/>
</dbReference>
<dbReference type="PANTHER" id="PTHR30055:SF234">
    <property type="entry name" value="HTH-TYPE TRANSCRIPTIONAL REGULATOR BETI"/>
    <property type="match status" value="1"/>
</dbReference>
<dbReference type="InterPro" id="IPR036271">
    <property type="entry name" value="Tet_transcr_reg_TetR-rel_C_sf"/>
</dbReference>
<keyword evidence="3" id="KW-0804">Transcription</keyword>
<dbReference type="RefSeq" id="WP_153239565.1">
    <property type="nucleotide sequence ID" value="NZ_CP036422.1"/>
</dbReference>
<dbReference type="Proteomes" id="UP000326287">
    <property type="component" value="Chromosome"/>
</dbReference>
<feature type="domain" description="HTH tetR-type" evidence="5">
    <location>
        <begin position="16"/>
        <end position="76"/>
    </location>
</feature>
<protein>
    <submittedName>
        <fullName evidence="6">TetR family transcriptional regulator</fullName>
    </submittedName>
</protein>
<evidence type="ECO:0000313" key="7">
    <source>
        <dbReference type="Proteomes" id="UP000326287"/>
    </source>
</evidence>
<feature type="DNA-binding region" description="H-T-H motif" evidence="4">
    <location>
        <begin position="39"/>
        <end position="58"/>
    </location>
</feature>
<keyword evidence="7" id="KW-1185">Reference proteome</keyword>
<keyword evidence="1" id="KW-0805">Transcription regulation</keyword>
<dbReference type="InterPro" id="IPR009057">
    <property type="entry name" value="Homeodomain-like_sf"/>
</dbReference>
<organism evidence="6 7">
    <name type="scientific">Halioglobus maricola</name>
    <dbReference type="NCBI Taxonomy" id="2601894"/>
    <lineage>
        <taxon>Bacteria</taxon>
        <taxon>Pseudomonadati</taxon>
        <taxon>Pseudomonadota</taxon>
        <taxon>Gammaproteobacteria</taxon>
        <taxon>Cellvibrionales</taxon>
        <taxon>Halieaceae</taxon>
        <taxon>Halioglobus</taxon>
    </lineage>
</organism>
<dbReference type="AlphaFoldDB" id="A0A5P9NKM9"/>
<dbReference type="InterPro" id="IPR001647">
    <property type="entry name" value="HTH_TetR"/>
</dbReference>
<dbReference type="OrthoDB" id="9803107at2"/>